<name>A0ABY8TUC1_TETOB</name>
<evidence type="ECO:0000256" key="4">
    <source>
        <dbReference type="ARBA" id="ARBA00022801"/>
    </source>
</evidence>
<keyword evidence="6" id="KW-0460">Magnesium</keyword>
<keyword evidence="9" id="KW-1185">Reference proteome</keyword>
<dbReference type="PANTHER" id="PTHR46521:SF4">
    <property type="entry name" value="SUCROSE-PHOSPHATASE 2-RELATED"/>
    <property type="match status" value="1"/>
</dbReference>
<organism evidence="8 9">
    <name type="scientific">Tetradesmus obliquus</name>
    <name type="common">Green alga</name>
    <name type="synonym">Acutodesmus obliquus</name>
    <dbReference type="NCBI Taxonomy" id="3088"/>
    <lineage>
        <taxon>Eukaryota</taxon>
        <taxon>Viridiplantae</taxon>
        <taxon>Chlorophyta</taxon>
        <taxon>core chlorophytes</taxon>
        <taxon>Chlorophyceae</taxon>
        <taxon>CS clade</taxon>
        <taxon>Sphaeropleales</taxon>
        <taxon>Scenedesmaceae</taxon>
        <taxon>Tetradesmus</taxon>
    </lineage>
</organism>
<dbReference type="InterPro" id="IPR023214">
    <property type="entry name" value="HAD_sf"/>
</dbReference>
<dbReference type="EMBL" id="CP126209">
    <property type="protein sequence ID" value="WIA11088.1"/>
    <property type="molecule type" value="Genomic_DNA"/>
</dbReference>
<feature type="domain" description="Sucrose phosphatase-like" evidence="7">
    <location>
        <begin position="15"/>
        <end position="279"/>
    </location>
</feature>
<dbReference type="Gene3D" id="3.90.1070.10">
    <property type="match status" value="1"/>
</dbReference>
<comment type="similarity">
    <text evidence="3 6">Belongs to the sucrose phosphatase family.</text>
</comment>
<comment type="catalytic activity">
    <reaction evidence="5 6">
        <text>sucrose 6(F)-phosphate + H2O = sucrose + phosphate</text>
        <dbReference type="Rhea" id="RHEA:19289"/>
        <dbReference type="ChEBI" id="CHEBI:15377"/>
        <dbReference type="ChEBI" id="CHEBI:17992"/>
        <dbReference type="ChEBI" id="CHEBI:43474"/>
        <dbReference type="ChEBI" id="CHEBI:57723"/>
        <dbReference type="EC" id="3.1.3.24"/>
    </reaction>
</comment>
<evidence type="ECO:0000256" key="5">
    <source>
        <dbReference type="ARBA" id="ARBA00048036"/>
    </source>
</evidence>
<evidence type="ECO:0000259" key="7">
    <source>
        <dbReference type="Pfam" id="PF05116"/>
    </source>
</evidence>
<dbReference type="SFLD" id="SFLDS00003">
    <property type="entry name" value="Haloacid_Dehalogenase"/>
    <property type="match status" value="1"/>
</dbReference>
<evidence type="ECO:0000256" key="1">
    <source>
        <dbReference type="ARBA" id="ARBA00001946"/>
    </source>
</evidence>
<dbReference type="EC" id="3.1.3.24" evidence="6"/>
<gene>
    <name evidence="8" type="ORF">OEZ85_011235</name>
</gene>
<dbReference type="NCBIfam" id="TIGR01482">
    <property type="entry name" value="SPP-subfamily"/>
    <property type="match status" value="1"/>
</dbReference>
<comment type="cofactor">
    <cofactor evidence="1 6">
        <name>Mg(2+)</name>
        <dbReference type="ChEBI" id="CHEBI:18420"/>
    </cofactor>
</comment>
<evidence type="ECO:0000313" key="9">
    <source>
        <dbReference type="Proteomes" id="UP001244341"/>
    </source>
</evidence>
<dbReference type="Gene3D" id="3.40.50.1000">
    <property type="entry name" value="HAD superfamily/HAD-like"/>
    <property type="match status" value="1"/>
</dbReference>
<evidence type="ECO:0000313" key="8">
    <source>
        <dbReference type="EMBL" id="WIA11088.1"/>
    </source>
</evidence>
<dbReference type="InterPro" id="IPR006380">
    <property type="entry name" value="SPP-like_dom"/>
</dbReference>
<dbReference type="NCBIfam" id="TIGR01484">
    <property type="entry name" value="HAD-SF-IIB"/>
    <property type="match status" value="1"/>
</dbReference>
<dbReference type="InterPro" id="IPR036412">
    <property type="entry name" value="HAD-like_sf"/>
</dbReference>
<evidence type="ECO:0000256" key="2">
    <source>
        <dbReference type="ARBA" id="ARBA00005070"/>
    </source>
</evidence>
<reference evidence="8 9" key="1">
    <citation type="submission" date="2023-05" db="EMBL/GenBank/DDBJ databases">
        <title>A 100% complete, gapless, phased diploid assembly of the Scenedesmus obliquus UTEX 3031 genome.</title>
        <authorList>
            <person name="Biondi T.C."/>
            <person name="Hanschen E.R."/>
            <person name="Kwon T."/>
            <person name="Eng W."/>
            <person name="Kruse C.P.S."/>
            <person name="Koehler S.I."/>
            <person name="Kunde Y."/>
            <person name="Gleasner C.D."/>
            <person name="You Mak K.T."/>
            <person name="Polle J."/>
            <person name="Hovde B.T."/>
            <person name="Starkenburg S.R."/>
        </authorList>
    </citation>
    <scope>NUCLEOTIDE SEQUENCE [LARGE SCALE GENOMIC DNA]</scope>
    <source>
        <strain evidence="8 9">DOE0152z</strain>
    </source>
</reference>
<dbReference type="Proteomes" id="UP001244341">
    <property type="component" value="Chromosome 2b"/>
</dbReference>
<dbReference type="InterPro" id="IPR051518">
    <property type="entry name" value="Sucrose_Phosphatase"/>
</dbReference>
<comment type="pathway">
    <text evidence="2 6">Glycan biosynthesis; sucrose biosynthesis; sucrose from D-fructose 6-phosphate and UDP-alpha-D-glucose: step 2/2.</text>
</comment>
<keyword evidence="4 6" id="KW-0378">Hydrolase</keyword>
<dbReference type="InterPro" id="IPR006379">
    <property type="entry name" value="HAD-SF_hydro_IIB"/>
</dbReference>
<comment type="subunit">
    <text evidence="6">Homodimer.</text>
</comment>
<dbReference type="SUPFAM" id="SSF56784">
    <property type="entry name" value="HAD-like"/>
    <property type="match status" value="1"/>
</dbReference>
<dbReference type="Pfam" id="PF05116">
    <property type="entry name" value="S6PP"/>
    <property type="match status" value="1"/>
</dbReference>
<dbReference type="InterPro" id="IPR012847">
    <property type="entry name" value="Sucrose_phosphatase_pln/cyn"/>
</dbReference>
<protein>
    <recommendedName>
        <fullName evidence="6">Sucrose-phosphatase</fullName>
        <ecNumber evidence="6">3.1.3.24</ecNumber>
    </recommendedName>
</protein>
<comment type="function">
    <text evidence="6">Catalyzes the final step of sucrose synthesis.</text>
</comment>
<dbReference type="PANTHER" id="PTHR46521">
    <property type="entry name" value="SUCROSE-PHOSPHATASE 2-RELATED"/>
    <property type="match status" value="1"/>
</dbReference>
<dbReference type="NCBIfam" id="TIGR01485">
    <property type="entry name" value="SPP_plant-cyano"/>
    <property type="match status" value="1"/>
</dbReference>
<dbReference type="SFLD" id="SFLDG01140">
    <property type="entry name" value="C2.B:_Phosphomannomutase_and_P"/>
    <property type="match status" value="1"/>
</dbReference>
<proteinExistence type="inferred from homology"/>
<sequence length="463" mass="48839">MATIQDALHACPKPRFMLVSDLDHTMVQNEDLTHEKLQLFNRLWSINFSGDSLLVFSTGRSPNLFCQLWDEAPLLTPNVLICSVGSEIFYRTPDGSLLPDKAWEAYLDQGWDRAAVQALAAKYPQLAPQVASEQRRHKLSFHLQRSTAEADEAVLQGLREALAAAGLAAKVIYSGGVDVDVLAQGAGKGKALEFILKELQEAGAYPPDGVQVNGDSGNDIELFQVPGVRGCVVSNAHPELRNWATAALDPSKGGSATPATLHIAQQPCAGGIVEALLLFGSVQNPPQPQSLLRGFVTELGLLQSNALAGNLALLAEPGATWVTPAGRVLQVVQCMGEPADAAAAGLTWVDRICVRPLVQSKGGQTSIHQQGGAAAADAPAGTVNNSSLTSSISEGELLVVTYQLWSFKGQSRDSSRVRQCSVVVRASQPGAADGFKLLHLHEGVMAADVTATAAFAALAATST</sequence>
<dbReference type="SFLD" id="SFLDG01141">
    <property type="entry name" value="C2.B.1:_Sucrose_Phosphatase_Li"/>
    <property type="match status" value="1"/>
</dbReference>
<accession>A0ABY8TUC1</accession>
<evidence type="ECO:0000256" key="3">
    <source>
        <dbReference type="ARBA" id="ARBA00007211"/>
    </source>
</evidence>
<evidence type="ECO:0000256" key="6">
    <source>
        <dbReference type="RuleBase" id="RU368007"/>
    </source>
</evidence>